<dbReference type="GO" id="GO:0015074">
    <property type="term" value="P:DNA integration"/>
    <property type="evidence" value="ECO:0007669"/>
    <property type="project" value="InterPro"/>
</dbReference>
<gene>
    <name evidence="3" type="ORF">OE88DRAFT_1784038</name>
</gene>
<sequence>RPRKPRPDAYLAPSPFRPQVAASDRLRCWYTPFSEHHDRRIAILLGNQTTDKLFHTLLSSLDHSTRQEYGGGLLRFAQFCDDHNIDEDSRMPASEELLAAFISEKAAGSRSDSAVQNWLQGLHFWHKVNGAPWQGAELVKQTLKGIWKMVPSTSRRVKHPPVTTEHMWALWRGLDLGNSFDAAVWACACLAFWALGELTVPTRYSFDTRKHVRRDVVMAWRVSATGVRSLHLHIPWTKSTQTDGADISVTGRSDLDPLHAMRQHLHTNTSVPGHAPLFAFEVSDGSWAPLVKDWFLTRCRAIWSENGLQDVYGHSFRIGGTTELLLAGVPPEIVAAQGRWKSMAFMLYWRKIESILPLFISRSYNRTHIDAVNNAIEGFRVRNGHPNRG</sequence>
<dbReference type="InterPro" id="IPR052925">
    <property type="entry name" value="Phage_Integrase-like_Recomb"/>
</dbReference>
<dbReference type="STRING" id="5364.A0A5C3MLF0"/>
<evidence type="ECO:0008006" key="5">
    <source>
        <dbReference type="Google" id="ProtNLM"/>
    </source>
</evidence>
<dbReference type="EMBL" id="ML213538">
    <property type="protein sequence ID" value="TFK45707.1"/>
    <property type="molecule type" value="Genomic_DNA"/>
</dbReference>
<dbReference type="InterPro" id="IPR010998">
    <property type="entry name" value="Integrase_recombinase_N"/>
</dbReference>
<keyword evidence="4" id="KW-1185">Reference proteome</keyword>
<dbReference type="OrthoDB" id="3266428at2759"/>
<dbReference type="InterPro" id="IPR013762">
    <property type="entry name" value="Integrase-like_cat_sf"/>
</dbReference>
<dbReference type="PANTHER" id="PTHR34605:SF4">
    <property type="entry name" value="DNA ADENINE METHYLTRANSFERASE"/>
    <property type="match status" value="1"/>
</dbReference>
<evidence type="ECO:0000256" key="2">
    <source>
        <dbReference type="ARBA" id="ARBA00023172"/>
    </source>
</evidence>
<dbReference type="SUPFAM" id="SSF47823">
    <property type="entry name" value="lambda integrase-like, N-terminal domain"/>
    <property type="match status" value="1"/>
</dbReference>
<keyword evidence="1" id="KW-0238">DNA-binding</keyword>
<feature type="non-terminal residue" evidence="3">
    <location>
        <position position="1"/>
    </location>
</feature>
<name>A0A5C3MLF0_9AGAM</name>
<evidence type="ECO:0000313" key="3">
    <source>
        <dbReference type="EMBL" id="TFK45707.1"/>
    </source>
</evidence>
<dbReference type="AlphaFoldDB" id="A0A5C3MLF0"/>
<dbReference type="GO" id="GO:0006310">
    <property type="term" value="P:DNA recombination"/>
    <property type="evidence" value="ECO:0007669"/>
    <property type="project" value="UniProtKB-KW"/>
</dbReference>
<evidence type="ECO:0000256" key="1">
    <source>
        <dbReference type="ARBA" id="ARBA00023125"/>
    </source>
</evidence>
<dbReference type="PANTHER" id="PTHR34605">
    <property type="entry name" value="PHAGE_INTEGRASE DOMAIN-CONTAINING PROTEIN"/>
    <property type="match status" value="1"/>
</dbReference>
<dbReference type="Gene3D" id="1.10.150.130">
    <property type="match status" value="1"/>
</dbReference>
<dbReference type="Gene3D" id="1.10.443.10">
    <property type="entry name" value="Intergrase catalytic core"/>
    <property type="match status" value="1"/>
</dbReference>
<dbReference type="SUPFAM" id="SSF56349">
    <property type="entry name" value="DNA breaking-rejoining enzymes"/>
    <property type="match status" value="1"/>
</dbReference>
<accession>A0A5C3MLF0</accession>
<dbReference type="Proteomes" id="UP000305948">
    <property type="component" value="Unassembled WGS sequence"/>
</dbReference>
<proteinExistence type="predicted"/>
<organism evidence="3 4">
    <name type="scientific">Heliocybe sulcata</name>
    <dbReference type="NCBI Taxonomy" id="5364"/>
    <lineage>
        <taxon>Eukaryota</taxon>
        <taxon>Fungi</taxon>
        <taxon>Dikarya</taxon>
        <taxon>Basidiomycota</taxon>
        <taxon>Agaricomycotina</taxon>
        <taxon>Agaricomycetes</taxon>
        <taxon>Gloeophyllales</taxon>
        <taxon>Gloeophyllaceae</taxon>
        <taxon>Heliocybe</taxon>
    </lineage>
</organism>
<dbReference type="InterPro" id="IPR011010">
    <property type="entry name" value="DNA_brk_join_enz"/>
</dbReference>
<reference evidence="3 4" key="1">
    <citation type="journal article" date="2019" name="Nat. Ecol. Evol.">
        <title>Megaphylogeny resolves global patterns of mushroom evolution.</title>
        <authorList>
            <person name="Varga T."/>
            <person name="Krizsan K."/>
            <person name="Foldi C."/>
            <person name="Dima B."/>
            <person name="Sanchez-Garcia M."/>
            <person name="Sanchez-Ramirez S."/>
            <person name="Szollosi G.J."/>
            <person name="Szarkandi J.G."/>
            <person name="Papp V."/>
            <person name="Albert L."/>
            <person name="Andreopoulos W."/>
            <person name="Angelini C."/>
            <person name="Antonin V."/>
            <person name="Barry K.W."/>
            <person name="Bougher N.L."/>
            <person name="Buchanan P."/>
            <person name="Buyck B."/>
            <person name="Bense V."/>
            <person name="Catcheside P."/>
            <person name="Chovatia M."/>
            <person name="Cooper J."/>
            <person name="Damon W."/>
            <person name="Desjardin D."/>
            <person name="Finy P."/>
            <person name="Geml J."/>
            <person name="Haridas S."/>
            <person name="Hughes K."/>
            <person name="Justo A."/>
            <person name="Karasinski D."/>
            <person name="Kautmanova I."/>
            <person name="Kiss B."/>
            <person name="Kocsube S."/>
            <person name="Kotiranta H."/>
            <person name="LaButti K.M."/>
            <person name="Lechner B.E."/>
            <person name="Liimatainen K."/>
            <person name="Lipzen A."/>
            <person name="Lukacs Z."/>
            <person name="Mihaltcheva S."/>
            <person name="Morgado L.N."/>
            <person name="Niskanen T."/>
            <person name="Noordeloos M.E."/>
            <person name="Ohm R.A."/>
            <person name="Ortiz-Santana B."/>
            <person name="Ovrebo C."/>
            <person name="Racz N."/>
            <person name="Riley R."/>
            <person name="Savchenko A."/>
            <person name="Shiryaev A."/>
            <person name="Soop K."/>
            <person name="Spirin V."/>
            <person name="Szebenyi C."/>
            <person name="Tomsovsky M."/>
            <person name="Tulloss R.E."/>
            <person name="Uehling J."/>
            <person name="Grigoriev I.V."/>
            <person name="Vagvolgyi C."/>
            <person name="Papp T."/>
            <person name="Martin F.M."/>
            <person name="Miettinen O."/>
            <person name="Hibbett D.S."/>
            <person name="Nagy L.G."/>
        </authorList>
    </citation>
    <scope>NUCLEOTIDE SEQUENCE [LARGE SCALE GENOMIC DNA]</scope>
    <source>
        <strain evidence="3 4">OMC1185</strain>
    </source>
</reference>
<keyword evidence="2" id="KW-0233">DNA recombination</keyword>
<dbReference type="GO" id="GO:0003677">
    <property type="term" value="F:DNA binding"/>
    <property type="evidence" value="ECO:0007669"/>
    <property type="project" value="UniProtKB-KW"/>
</dbReference>
<evidence type="ECO:0000313" key="4">
    <source>
        <dbReference type="Proteomes" id="UP000305948"/>
    </source>
</evidence>
<protein>
    <recommendedName>
        <fullName evidence="5">DNA breaking-rejoining enzyme</fullName>
    </recommendedName>
</protein>